<dbReference type="InterPro" id="IPR036291">
    <property type="entry name" value="NAD(P)-bd_dom_sf"/>
</dbReference>
<dbReference type="Pfam" id="PF10727">
    <property type="entry name" value="Rossmann-like"/>
    <property type="match status" value="1"/>
</dbReference>
<dbReference type="AlphaFoldDB" id="A0A345UIV2"/>
<proteinExistence type="predicted"/>
<dbReference type="Gene3D" id="3.40.50.720">
    <property type="entry name" value="NAD(P)-binding Rossmann-like Domain"/>
    <property type="match status" value="1"/>
</dbReference>
<dbReference type="InterPro" id="IPR018931">
    <property type="entry name" value="DUF2520"/>
</dbReference>
<name>A0A345UIV2_9BACT</name>
<dbReference type="InterPro" id="IPR037108">
    <property type="entry name" value="TM1727-like_C_sf"/>
</dbReference>
<reference evidence="3 4" key="1">
    <citation type="submission" date="2018-03" db="EMBL/GenBank/DDBJ databases">
        <title>Phenotypic and genomic properties of Cyclonatronum proteinivorum gen. nov., sp. nov., a haloalkaliphilic bacteroidete from soda lakes possessing Na+-translocating rhodopsin.</title>
        <authorList>
            <person name="Toshchakov S.V."/>
            <person name="Korzhenkov A."/>
            <person name="Samarov N.I."/>
            <person name="Kublanov I.V."/>
            <person name="Muntyan M.S."/>
            <person name="Sorokin D.Y."/>
        </authorList>
    </citation>
    <scope>NUCLEOTIDE SEQUENCE [LARGE SCALE GENOMIC DNA]</scope>
    <source>
        <strain evidence="3 4">Omega</strain>
    </source>
</reference>
<dbReference type="RefSeq" id="WP_114983681.1">
    <property type="nucleotide sequence ID" value="NZ_CP027806.1"/>
</dbReference>
<feature type="domain" description="DUF2520" evidence="2">
    <location>
        <begin position="149"/>
        <end position="273"/>
    </location>
</feature>
<dbReference type="InterPro" id="IPR019665">
    <property type="entry name" value="OxRdtase/DH_put_Rossmann_dom"/>
</dbReference>
<dbReference type="Proteomes" id="UP000254808">
    <property type="component" value="Chromosome"/>
</dbReference>
<evidence type="ECO:0000259" key="2">
    <source>
        <dbReference type="Pfam" id="PF10728"/>
    </source>
</evidence>
<protein>
    <submittedName>
        <fullName evidence="3">Putative oxidoreductase</fullName>
    </submittedName>
</protein>
<dbReference type="SUPFAM" id="SSF51735">
    <property type="entry name" value="NAD(P)-binding Rossmann-fold domains"/>
    <property type="match status" value="1"/>
</dbReference>
<dbReference type="EMBL" id="CP027806">
    <property type="protein sequence ID" value="AXJ00404.1"/>
    <property type="molecule type" value="Genomic_DNA"/>
</dbReference>
<dbReference type="SUPFAM" id="SSF48179">
    <property type="entry name" value="6-phosphogluconate dehydrogenase C-terminal domain-like"/>
    <property type="match status" value="1"/>
</dbReference>
<sequence length="302" mass="31550">MPKSKAQEQLNCTIIGSGRVAKALAAALTGSSTSELCLNGIFARNTDEAERIARNNGAPKYGGISEMQRLEALTFLCVSDDALPALAQQLCHIPTAGPDACVVHLSGAHDLEPLTPLQERGIQTGSLHPLQTFPEGADAASFEGIYASVLGAAPVAAQLTRVARALGCKPVTVDAKQKKQLHLAAVFASNYMVALAALSERAAPGLSKPATQLLRPLMESTLQNLFAKGTAAALTGPVSRGDSSTVKAHLQNLGSPELTDDTDLSAAYRLLGRVAAGIARSDNRLTPETYDELLALLDDCQA</sequence>
<keyword evidence="4" id="KW-1185">Reference proteome</keyword>
<dbReference type="PANTHER" id="PTHR40459:SF1">
    <property type="entry name" value="CONSERVED HYPOTHETICAL ALANINE AND LEUCINE RICH PROTEIN"/>
    <property type="match status" value="1"/>
</dbReference>
<accession>A0A345UIV2</accession>
<dbReference type="InterPro" id="IPR008927">
    <property type="entry name" value="6-PGluconate_DH-like_C_sf"/>
</dbReference>
<evidence type="ECO:0000259" key="1">
    <source>
        <dbReference type="Pfam" id="PF10727"/>
    </source>
</evidence>
<evidence type="ECO:0000313" key="4">
    <source>
        <dbReference type="Proteomes" id="UP000254808"/>
    </source>
</evidence>
<dbReference type="KEGG" id="cprv:CYPRO_1139"/>
<feature type="domain" description="Putative oxidoreductase/dehydrogenase Rossmann-like" evidence="1">
    <location>
        <begin position="7"/>
        <end position="129"/>
    </location>
</feature>
<dbReference type="Pfam" id="PF10728">
    <property type="entry name" value="DUF2520"/>
    <property type="match status" value="1"/>
</dbReference>
<evidence type="ECO:0000313" key="3">
    <source>
        <dbReference type="EMBL" id="AXJ00404.1"/>
    </source>
</evidence>
<dbReference type="PANTHER" id="PTHR40459">
    <property type="entry name" value="CONSERVED HYPOTHETICAL ALANINE AND LEUCINE RICH PROTEIN"/>
    <property type="match status" value="1"/>
</dbReference>
<organism evidence="3 4">
    <name type="scientific">Cyclonatronum proteinivorum</name>
    <dbReference type="NCBI Taxonomy" id="1457365"/>
    <lineage>
        <taxon>Bacteria</taxon>
        <taxon>Pseudomonadati</taxon>
        <taxon>Balneolota</taxon>
        <taxon>Balneolia</taxon>
        <taxon>Balneolales</taxon>
        <taxon>Cyclonatronaceae</taxon>
        <taxon>Cyclonatronum</taxon>
    </lineage>
</organism>
<dbReference type="Gene3D" id="1.10.1040.20">
    <property type="entry name" value="ProC-like, C-terminal domain"/>
    <property type="match status" value="1"/>
</dbReference>
<dbReference type="OrthoDB" id="9810755at2"/>
<gene>
    <name evidence="3" type="ORF">CYPRO_1139</name>
</gene>